<keyword evidence="2" id="KW-1185">Reference proteome</keyword>
<evidence type="ECO:0008006" key="3">
    <source>
        <dbReference type="Google" id="ProtNLM"/>
    </source>
</evidence>
<gene>
    <name evidence="1" type="ORF">GCM10025783_09090</name>
</gene>
<dbReference type="RefSeq" id="WP_345479816.1">
    <property type="nucleotide sequence ID" value="NZ_BAABLP010000002.1"/>
</dbReference>
<dbReference type="Pfam" id="PF19371">
    <property type="entry name" value="DUF5946"/>
    <property type="match status" value="1"/>
</dbReference>
<evidence type="ECO:0000313" key="2">
    <source>
        <dbReference type="Proteomes" id="UP001500121"/>
    </source>
</evidence>
<dbReference type="Proteomes" id="UP001500121">
    <property type="component" value="Unassembled WGS sequence"/>
</dbReference>
<organism evidence="1 2">
    <name type="scientific">Amnibacterium soli</name>
    <dbReference type="NCBI Taxonomy" id="1282736"/>
    <lineage>
        <taxon>Bacteria</taxon>
        <taxon>Bacillati</taxon>
        <taxon>Actinomycetota</taxon>
        <taxon>Actinomycetes</taxon>
        <taxon>Micrococcales</taxon>
        <taxon>Microbacteriaceae</taxon>
        <taxon>Amnibacterium</taxon>
    </lineage>
</organism>
<accession>A0ABP8YWV7</accession>
<dbReference type="InterPro" id="IPR045990">
    <property type="entry name" value="DUF5946"/>
</dbReference>
<protein>
    <recommendedName>
        <fullName evidence="3">Serine/threonine protein kinase</fullName>
    </recommendedName>
</protein>
<sequence>MRPRTACPGCGIVLPAGSDAETPSLHATPSCESVLHEVLGFEFQHPVMLRYHQLTVDAYGAQHAGGGAPRIRVAYSLAGLWLALEHGFSAEDVRSVHRRMGHPTVDWPDFTPPVPPQRWLTVLDVAEAGVRQHSSGGHARAAGQWARSVWDAWRGSDPDVDDEVRAMLRSIFLEPGRAEGLHGTIGPASAVHRLLGLLAA</sequence>
<evidence type="ECO:0000313" key="1">
    <source>
        <dbReference type="EMBL" id="GAA4740337.1"/>
    </source>
</evidence>
<name>A0ABP8YWV7_9MICO</name>
<comment type="caution">
    <text evidence="1">The sequence shown here is derived from an EMBL/GenBank/DDBJ whole genome shotgun (WGS) entry which is preliminary data.</text>
</comment>
<proteinExistence type="predicted"/>
<reference evidence="2" key="1">
    <citation type="journal article" date="2019" name="Int. J. Syst. Evol. Microbiol.">
        <title>The Global Catalogue of Microorganisms (GCM) 10K type strain sequencing project: providing services to taxonomists for standard genome sequencing and annotation.</title>
        <authorList>
            <consortium name="The Broad Institute Genomics Platform"/>
            <consortium name="The Broad Institute Genome Sequencing Center for Infectious Disease"/>
            <person name="Wu L."/>
            <person name="Ma J."/>
        </authorList>
    </citation>
    <scope>NUCLEOTIDE SEQUENCE [LARGE SCALE GENOMIC DNA]</scope>
    <source>
        <strain evidence="2">JCM 19015</strain>
    </source>
</reference>
<dbReference type="EMBL" id="BAABLP010000002">
    <property type="protein sequence ID" value="GAA4740337.1"/>
    <property type="molecule type" value="Genomic_DNA"/>
</dbReference>